<accession>W9S4D0</accession>
<dbReference type="AlphaFoldDB" id="W9S4D0"/>
<reference evidence="2" key="1">
    <citation type="submission" date="2013-01" db="EMBL/GenBank/DDBJ databases">
        <title>Draft Genome Sequence of a Mulberry Tree, Morus notabilis C.K. Schneid.</title>
        <authorList>
            <person name="He N."/>
            <person name="Zhao S."/>
        </authorList>
    </citation>
    <scope>NUCLEOTIDE SEQUENCE</scope>
</reference>
<organism evidence="1 2">
    <name type="scientific">Morus notabilis</name>
    <dbReference type="NCBI Taxonomy" id="981085"/>
    <lineage>
        <taxon>Eukaryota</taxon>
        <taxon>Viridiplantae</taxon>
        <taxon>Streptophyta</taxon>
        <taxon>Embryophyta</taxon>
        <taxon>Tracheophyta</taxon>
        <taxon>Spermatophyta</taxon>
        <taxon>Magnoliopsida</taxon>
        <taxon>eudicotyledons</taxon>
        <taxon>Gunneridae</taxon>
        <taxon>Pentapetalae</taxon>
        <taxon>rosids</taxon>
        <taxon>fabids</taxon>
        <taxon>Rosales</taxon>
        <taxon>Moraceae</taxon>
        <taxon>Moreae</taxon>
        <taxon>Morus</taxon>
    </lineage>
</organism>
<sequence>MGERNKAKQALSDAPRGEFQLGMGELGDVAVYNKIIERVHENLSEGACMRAEGAGESGGQLRGVR</sequence>
<evidence type="ECO:0000313" key="2">
    <source>
        <dbReference type="Proteomes" id="UP000030645"/>
    </source>
</evidence>
<proteinExistence type="predicted"/>
<dbReference type="Proteomes" id="UP000030645">
    <property type="component" value="Unassembled WGS sequence"/>
</dbReference>
<keyword evidence="2" id="KW-1185">Reference proteome</keyword>
<evidence type="ECO:0000313" key="1">
    <source>
        <dbReference type="EMBL" id="EXC09687.1"/>
    </source>
</evidence>
<gene>
    <name evidence="1" type="ORF">L484_019784</name>
</gene>
<protein>
    <submittedName>
        <fullName evidence="1">Uncharacterized protein</fullName>
    </submittedName>
</protein>
<name>W9S4D0_9ROSA</name>
<dbReference type="EMBL" id="KE345620">
    <property type="protein sequence ID" value="EXC09687.1"/>
    <property type="molecule type" value="Genomic_DNA"/>
</dbReference>